<dbReference type="InterPro" id="IPR036816">
    <property type="entry name" value="RNaseA-like_dom_sf"/>
</dbReference>
<dbReference type="AlphaFoldDB" id="W0UV72"/>
<keyword evidence="4" id="KW-0964">Secreted</keyword>
<dbReference type="EC" id="4.6.1.18" evidence="3"/>
<dbReference type="GO" id="GO:0004522">
    <property type="term" value="F:ribonuclease A activity"/>
    <property type="evidence" value="ECO:0007669"/>
    <property type="project" value="UniProtKB-EC"/>
</dbReference>
<name>W0UV72_CAVPO</name>
<protein>
    <recommendedName>
        <fullName evidence="3">pancreatic ribonuclease</fullName>
        <ecNumber evidence="3">4.6.1.18</ecNumber>
    </recommendedName>
</protein>
<evidence type="ECO:0000256" key="4">
    <source>
        <dbReference type="ARBA" id="ARBA00022525"/>
    </source>
</evidence>
<keyword evidence="5 12" id="KW-0540">Nuclease</keyword>
<dbReference type="PANTHER" id="PTHR11437:SF24">
    <property type="entry name" value="RIBONUCLEASE PANCREATIC"/>
    <property type="match status" value="1"/>
</dbReference>
<keyword evidence="13" id="KW-1133">Transmembrane helix</keyword>
<organism evidence="15">
    <name type="scientific">Cavia porcellus</name>
    <name type="common">Guinea pig</name>
    <dbReference type="NCBI Taxonomy" id="10141"/>
    <lineage>
        <taxon>Eukaryota</taxon>
        <taxon>Metazoa</taxon>
        <taxon>Chordata</taxon>
        <taxon>Craniata</taxon>
        <taxon>Vertebrata</taxon>
        <taxon>Euteleostomi</taxon>
        <taxon>Mammalia</taxon>
        <taxon>Eutheria</taxon>
        <taxon>Euarchontoglires</taxon>
        <taxon>Glires</taxon>
        <taxon>Rodentia</taxon>
        <taxon>Hystricomorpha</taxon>
        <taxon>Caviidae</taxon>
        <taxon>Cavia</taxon>
    </lineage>
</organism>
<dbReference type="GO" id="GO:0005576">
    <property type="term" value="C:extracellular region"/>
    <property type="evidence" value="ECO:0007669"/>
    <property type="project" value="UniProtKB-SubCell"/>
</dbReference>
<reference evidence="15" key="3">
    <citation type="journal article" date="2019" name="Gene Rep">
        <title>Eutherian third-party data gene collections.</title>
        <authorList>
            <person name="Premzl M."/>
        </authorList>
    </citation>
    <scope>NUCLEOTIDE SEQUENCE</scope>
</reference>
<evidence type="ECO:0000256" key="7">
    <source>
        <dbReference type="ARBA" id="ARBA00022801"/>
    </source>
</evidence>
<dbReference type="InterPro" id="IPR023411">
    <property type="entry name" value="RNaseA_AS"/>
</dbReference>
<evidence type="ECO:0000256" key="5">
    <source>
        <dbReference type="ARBA" id="ARBA00022722"/>
    </source>
</evidence>
<dbReference type="GO" id="GO:0050830">
    <property type="term" value="P:defense response to Gram-positive bacterium"/>
    <property type="evidence" value="ECO:0007669"/>
    <property type="project" value="TreeGrafter"/>
</dbReference>
<evidence type="ECO:0000256" key="1">
    <source>
        <dbReference type="ARBA" id="ARBA00004613"/>
    </source>
</evidence>
<comment type="subcellular location">
    <subcellularLocation>
        <location evidence="1">Secreted</location>
    </subcellularLocation>
</comment>
<dbReference type="Gene3D" id="3.10.130.10">
    <property type="entry name" value="Ribonuclease A-like domain"/>
    <property type="match status" value="1"/>
</dbReference>
<evidence type="ECO:0000256" key="3">
    <source>
        <dbReference type="ARBA" id="ARBA00012569"/>
    </source>
</evidence>
<dbReference type="PROSITE" id="PS00127">
    <property type="entry name" value="RNASE_PANCREATIC"/>
    <property type="match status" value="1"/>
</dbReference>
<keyword evidence="6 12" id="KW-0255">Endonuclease</keyword>
<keyword evidence="13" id="KW-0472">Membrane</keyword>
<dbReference type="InterPro" id="IPR001427">
    <property type="entry name" value="RNaseA"/>
</dbReference>
<dbReference type="SUPFAM" id="SSF54076">
    <property type="entry name" value="RNase A-like"/>
    <property type="match status" value="1"/>
</dbReference>
<accession>W0UV72</accession>
<proteinExistence type="inferred from homology"/>
<comment type="similarity">
    <text evidence="2 12">Belongs to the pancreatic ribonuclease family.</text>
</comment>
<feature type="transmembrane region" description="Helical" evidence="13">
    <location>
        <begin position="68"/>
        <end position="85"/>
    </location>
</feature>
<evidence type="ECO:0000256" key="2">
    <source>
        <dbReference type="ARBA" id="ARBA00005600"/>
    </source>
</evidence>
<dbReference type="GO" id="GO:0003676">
    <property type="term" value="F:nucleic acid binding"/>
    <property type="evidence" value="ECO:0007669"/>
    <property type="project" value="InterPro"/>
</dbReference>
<keyword evidence="7 12" id="KW-0378">Hydrolase</keyword>
<evidence type="ECO:0000256" key="10">
    <source>
        <dbReference type="ARBA" id="ARBA00034016"/>
    </source>
</evidence>
<evidence type="ECO:0000256" key="6">
    <source>
        <dbReference type="ARBA" id="ARBA00022759"/>
    </source>
</evidence>
<evidence type="ECO:0000256" key="12">
    <source>
        <dbReference type="RuleBase" id="RU000651"/>
    </source>
</evidence>
<comment type="catalytic activity">
    <reaction evidence="10">
        <text>an [RNA] containing uridine + H2O = an [RNA]-3'-uridine-3'-phosphate + a 5'-hydroxy-ribonucleotide-3'-[RNA].</text>
        <dbReference type="EC" id="4.6.1.18"/>
    </reaction>
</comment>
<reference evidence="15" key="2">
    <citation type="journal article" date="2016" name="Data Brief">
        <title>Curated eutherian third party data gene data sets.</title>
        <authorList>
            <person name="Premzl M."/>
        </authorList>
    </citation>
    <scope>NUCLEOTIDE SEQUENCE</scope>
</reference>
<evidence type="ECO:0000256" key="11">
    <source>
        <dbReference type="ARBA" id="ARBA00034055"/>
    </source>
</evidence>
<dbReference type="InterPro" id="IPR023412">
    <property type="entry name" value="RNaseA_domain"/>
</dbReference>
<gene>
    <name evidence="15" type="primary">RAC3</name>
</gene>
<evidence type="ECO:0000313" key="15">
    <source>
        <dbReference type="EMBL" id="CDG32051.1"/>
    </source>
</evidence>
<dbReference type="GO" id="GO:0016787">
    <property type="term" value="F:hydrolase activity"/>
    <property type="evidence" value="ECO:0007669"/>
    <property type="project" value="UniProtKB-KW"/>
</dbReference>
<dbReference type="PANTHER" id="PTHR11437">
    <property type="entry name" value="RIBONUCLEASE"/>
    <property type="match status" value="1"/>
</dbReference>
<dbReference type="PRINTS" id="PR00794">
    <property type="entry name" value="RIBONUCLEASE"/>
</dbReference>
<keyword evidence="8" id="KW-1015">Disulfide bond</keyword>
<sequence>MQLEKHVHECVITWKTFPEKTCLSGKGDCILGSSRREPAFNCCKARSCSHFLFPCRLSQDSEVTMEKCLVLFPLLVLVLLGLGWVQPSLGAESSAMKFQRQHMDPEGSPSNSSNYCNVMMIRRNMTQGRCKPVNTFVHESLADVQAVCFQKNVLCKNGQTNCYQSYSRMRITDCRVTSSSKFPNCSYRMSQAQKSIIVACEGDPYVPVHFDASVEPST</sequence>
<keyword evidence="13" id="KW-0812">Transmembrane</keyword>
<dbReference type="SMART" id="SM00092">
    <property type="entry name" value="RNAse_Pc"/>
    <property type="match status" value="1"/>
</dbReference>
<dbReference type="CDD" id="cd06265">
    <property type="entry name" value="RNase_A_canonical"/>
    <property type="match status" value="1"/>
</dbReference>
<evidence type="ECO:0000256" key="9">
    <source>
        <dbReference type="ARBA" id="ARBA00023239"/>
    </source>
</evidence>
<dbReference type="EMBL" id="HG328975">
    <property type="protein sequence ID" value="CDG32051.1"/>
    <property type="molecule type" value="Genomic_DNA"/>
</dbReference>
<feature type="domain" description="Ribonuclease A-domain" evidence="14">
    <location>
        <begin position="91"/>
        <end position="214"/>
    </location>
</feature>
<evidence type="ECO:0000256" key="13">
    <source>
        <dbReference type="SAM" id="Phobius"/>
    </source>
</evidence>
<comment type="catalytic activity">
    <reaction evidence="11">
        <text>an [RNA] containing cytidine + H2O = an [RNA]-3'-cytidine-3'-phosphate + a 5'-hydroxy-ribonucleotide-3'-[RNA].</text>
        <dbReference type="EC" id="4.6.1.18"/>
    </reaction>
</comment>
<reference evidence="15" key="1">
    <citation type="journal article" date="2014" name="Mol. Genet. Genomics">
        <title>Comparative genomic analysis of eutherian ribonuclease A genes.</title>
        <authorList>
            <person name="Premzl M."/>
        </authorList>
    </citation>
    <scope>NUCLEOTIDE SEQUENCE</scope>
</reference>
<dbReference type="FunFam" id="3.10.130.10:FF:000001">
    <property type="entry name" value="Ribonuclease pancreatic"/>
    <property type="match status" value="1"/>
</dbReference>
<evidence type="ECO:0000259" key="14">
    <source>
        <dbReference type="SMART" id="SM00092"/>
    </source>
</evidence>
<keyword evidence="9" id="KW-0456">Lyase</keyword>
<dbReference type="Pfam" id="PF00074">
    <property type="entry name" value="RnaseA"/>
    <property type="match status" value="1"/>
</dbReference>
<evidence type="ECO:0000256" key="8">
    <source>
        <dbReference type="ARBA" id="ARBA00023157"/>
    </source>
</evidence>